<sequence>MRYAKFLPVFFCAFSLSAHAQLLTPKTTFTRADSLRGSNLSPFRNCYDINYYHLDIKFNIDQKSISGSNLFQFTATQDFKKLQFDLFANLKLEKVIYDGQPLPYTREFNSVFITFPKTITKGSKAGFTVYYSGNPTVAKHAPWDGGVVFAQDSLGKPWVATACEGMGASVWWPNKDQVADEVDSMLISISVPKGLKDVSNGRLRKITELKDGYTCFDWFVANPINNYDVAANIADYQHISDSYDGEKGKLTLDYWVLPEHVAKAKKQFGENVKPMLKSFEHWFGPYPWYEDGYKLVETPHLGMEHQSAVAYGNKYQNGYLGRDLSGTGWGLKWDFIVVHESGHEWFGNNITDKDPADMWIHEGFTNYSESLFTESYYGKQAGQEYVHGTRRAIQNDEPIIGTYNVNKEGSADMYYKGGNLLNMIRTVINDDDKWRQILRGLNKTFYHQTVTTEDVVGYINQQSGINLTSIFDQYLRYKNIPTLEFMFNNGQVLCRWIADVNGFTMPVKIRTKGGEYQFINPTTAFGPIALPGLTRENLEVDTFNYYIGVLID</sequence>
<evidence type="ECO:0000313" key="6">
    <source>
        <dbReference type="Proteomes" id="UP000002774"/>
    </source>
</evidence>
<evidence type="ECO:0000259" key="4">
    <source>
        <dbReference type="Pfam" id="PF01433"/>
    </source>
</evidence>
<dbReference type="GO" id="GO:0008270">
    <property type="term" value="F:zinc ion binding"/>
    <property type="evidence" value="ECO:0007669"/>
    <property type="project" value="InterPro"/>
</dbReference>
<dbReference type="PANTHER" id="PTHR45726:SF3">
    <property type="entry name" value="LEUKOTRIENE A-4 HYDROLASE"/>
    <property type="match status" value="1"/>
</dbReference>
<keyword evidence="2" id="KW-0479">Metal-binding</keyword>
<feature type="active site" description="Proton acceptor" evidence="1">
    <location>
        <position position="340"/>
    </location>
</feature>
<dbReference type="GO" id="GO:0008237">
    <property type="term" value="F:metallopeptidase activity"/>
    <property type="evidence" value="ECO:0007669"/>
    <property type="project" value="InterPro"/>
</dbReference>
<dbReference type="SUPFAM" id="SSF63737">
    <property type="entry name" value="Leukotriene A4 hydrolase N-terminal domain"/>
    <property type="match status" value="1"/>
</dbReference>
<dbReference type="OrthoDB" id="100605at2"/>
<dbReference type="AlphaFoldDB" id="H1XZJ4"/>
<keyword evidence="2" id="KW-0862">Zinc</keyword>
<dbReference type="CDD" id="cd09603">
    <property type="entry name" value="M1_APN_like"/>
    <property type="match status" value="1"/>
</dbReference>
<dbReference type="GO" id="GO:0004177">
    <property type="term" value="F:aminopeptidase activity"/>
    <property type="evidence" value="ECO:0007669"/>
    <property type="project" value="UniProtKB-KW"/>
</dbReference>
<dbReference type="Gene3D" id="1.10.390.10">
    <property type="entry name" value="Neutral Protease Domain 2"/>
    <property type="match status" value="1"/>
</dbReference>
<feature type="binding site" evidence="2">
    <location>
        <position position="362"/>
    </location>
    <ligand>
        <name>Zn(2+)</name>
        <dbReference type="ChEBI" id="CHEBI:29105"/>
        <note>catalytic</note>
    </ligand>
</feature>
<dbReference type="SUPFAM" id="SSF55486">
    <property type="entry name" value="Metalloproteases ('zincins'), catalytic domain"/>
    <property type="match status" value="1"/>
</dbReference>
<dbReference type="EMBL" id="CM001403">
    <property type="protein sequence ID" value="EHQ26638.1"/>
    <property type="molecule type" value="Genomic_DNA"/>
</dbReference>
<dbReference type="Pfam" id="PF01433">
    <property type="entry name" value="Peptidase_M1"/>
    <property type="match status" value="1"/>
</dbReference>
<keyword evidence="5" id="KW-0645">Protease</keyword>
<dbReference type="InterPro" id="IPR014782">
    <property type="entry name" value="Peptidase_M1_dom"/>
</dbReference>
<comment type="cofactor">
    <cofactor evidence="2">
        <name>Zn(2+)</name>
        <dbReference type="ChEBI" id="CHEBI:29105"/>
    </cofactor>
    <text evidence="2">Binds 1 zinc ion per subunit.</text>
</comment>
<feature type="active site" description="Proton donor" evidence="1">
    <location>
        <position position="414"/>
    </location>
</feature>
<feature type="chain" id="PRO_5003556915" evidence="3">
    <location>
        <begin position="21"/>
        <end position="552"/>
    </location>
</feature>
<feature type="domain" description="Peptidase M1 membrane alanine aminopeptidase" evidence="4">
    <location>
        <begin position="301"/>
        <end position="474"/>
    </location>
</feature>
<gene>
    <name evidence="5" type="ORF">Mucpa_2523</name>
</gene>
<reference evidence="5" key="1">
    <citation type="submission" date="2011-09" db="EMBL/GenBank/DDBJ databases">
        <title>The permanent draft genome of Mucilaginibacter paludis DSM 18603.</title>
        <authorList>
            <consortium name="US DOE Joint Genome Institute (JGI-PGF)"/>
            <person name="Lucas S."/>
            <person name="Han J."/>
            <person name="Lapidus A."/>
            <person name="Bruce D."/>
            <person name="Goodwin L."/>
            <person name="Pitluck S."/>
            <person name="Peters L."/>
            <person name="Kyrpides N."/>
            <person name="Mavromatis K."/>
            <person name="Ivanova N."/>
            <person name="Mikhailova N."/>
            <person name="Held B."/>
            <person name="Detter J.C."/>
            <person name="Tapia R."/>
            <person name="Han C."/>
            <person name="Land M."/>
            <person name="Hauser L."/>
            <person name="Markowitz V."/>
            <person name="Cheng J.-F."/>
            <person name="Hugenholtz P."/>
            <person name="Woyke T."/>
            <person name="Wu D."/>
            <person name="Tindall B."/>
            <person name="Brambilla E."/>
            <person name="Klenk H.-P."/>
            <person name="Eisen J.A."/>
        </authorList>
    </citation>
    <scope>NUCLEOTIDE SEQUENCE [LARGE SCALE GENOMIC DNA]</scope>
    <source>
        <strain evidence="5">DSM 18603</strain>
    </source>
</reference>
<feature type="binding site" evidence="2">
    <location>
        <position position="339"/>
    </location>
    <ligand>
        <name>Zn(2+)</name>
        <dbReference type="ChEBI" id="CHEBI:29105"/>
        <note>catalytic</note>
    </ligand>
</feature>
<evidence type="ECO:0000313" key="5">
    <source>
        <dbReference type="EMBL" id="EHQ26638.1"/>
    </source>
</evidence>
<dbReference type="eggNOG" id="COG0308">
    <property type="taxonomic scope" value="Bacteria"/>
</dbReference>
<accession>H1XZJ4</accession>
<keyword evidence="6" id="KW-1185">Reference proteome</keyword>
<dbReference type="Gene3D" id="2.60.40.1730">
    <property type="entry name" value="tricorn interacting facor f3 domain"/>
    <property type="match status" value="1"/>
</dbReference>
<dbReference type="InterPro" id="IPR042097">
    <property type="entry name" value="Aminopeptidase_N-like_N_sf"/>
</dbReference>
<feature type="binding site" evidence="2">
    <location>
        <position position="343"/>
    </location>
    <ligand>
        <name>Zn(2+)</name>
        <dbReference type="ChEBI" id="CHEBI:29105"/>
        <note>catalytic</note>
    </ligand>
</feature>
<feature type="signal peptide" evidence="3">
    <location>
        <begin position="1"/>
        <end position="20"/>
    </location>
</feature>
<dbReference type="RefSeq" id="WP_008506762.1">
    <property type="nucleotide sequence ID" value="NZ_CM001403.1"/>
</dbReference>
<evidence type="ECO:0000256" key="3">
    <source>
        <dbReference type="SAM" id="SignalP"/>
    </source>
</evidence>
<dbReference type="Proteomes" id="UP000002774">
    <property type="component" value="Chromosome"/>
</dbReference>
<dbReference type="HOGENOM" id="CLU_014298_1_1_10"/>
<name>H1XZJ4_9SPHI</name>
<dbReference type="STRING" id="714943.Mucpa_2523"/>
<protein>
    <submittedName>
        <fullName evidence="5">Peptidase M1 membrane alanine aminopeptidase</fullName>
    </submittedName>
</protein>
<keyword evidence="3" id="KW-0732">Signal</keyword>
<dbReference type="InterPro" id="IPR034015">
    <property type="entry name" value="M1_LTA4H"/>
</dbReference>
<keyword evidence="5" id="KW-0378">Hydrolase</keyword>
<proteinExistence type="predicted"/>
<organism evidence="5 6">
    <name type="scientific">Mucilaginibacter paludis DSM 18603</name>
    <dbReference type="NCBI Taxonomy" id="714943"/>
    <lineage>
        <taxon>Bacteria</taxon>
        <taxon>Pseudomonadati</taxon>
        <taxon>Bacteroidota</taxon>
        <taxon>Sphingobacteriia</taxon>
        <taxon>Sphingobacteriales</taxon>
        <taxon>Sphingobacteriaceae</taxon>
        <taxon>Mucilaginibacter</taxon>
    </lineage>
</organism>
<evidence type="ECO:0000256" key="1">
    <source>
        <dbReference type="PIRSR" id="PIRSR634015-1"/>
    </source>
</evidence>
<dbReference type="InterPro" id="IPR027268">
    <property type="entry name" value="Peptidase_M4/M1_CTD_sf"/>
</dbReference>
<evidence type="ECO:0000256" key="2">
    <source>
        <dbReference type="PIRSR" id="PIRSR634015-3"/>
    </source>
</evidence>
<dbReference type="PANTHER" id="PTHR45726">
    <property type="entry name" value="LEUKOTRIENE A-4 HYDROLASE"/>
    <property type="match status" value="1"/>
</dbReference>
<keyword evidence="5" id="KW-0031">Aminopeptidase</keyword>